<accession>A0A5B8VRI1</accession>
<dbReference type="AlphaFoldDB" id="A0A5B8VRI1"/>
<evidence type="ECO:0000313" key="2">
    <source>
        <dbReference type="Proteomes" id="UP000321291"/>
    </source>
</evidence>
<evidence type="ECO:0000313" key="1">
    <source>
        <dbReference type="EMBL" id="QEC73701.1"/>
    </source>
</evidence>
<name>A0A5B8VRI1_9BACT</name>
<dbReference type="Proteomes" id="UP000321291">
    <property type="component" value="Chromosome"/>
</dbReference>
<gene>
    <name evidence="1" type="ORF">FSB73_20570</name>
</gene>
<proteinExistence type="predicted"/>
<dbReference type="OrthoDB" id="681123at2"/>
<organism evidence="1 2">
    <name type="scientific">Arachidicoccus ginsenosidivorans</name>
    <dbReference type="NCBI Taxonomy" id="496057"/>
    <lineage>
        <taxon>Bacteria</taxon>
        <taxon>Pseudomonadati</taxon>
        <taxon>Bacteroidota</taxon>
        <taxon>Chitinophagia</taxon>
        <taxon>Chitinophagales</taxon>
        <taxon>Chitinophagaceae</taxon>
        <taxon>Arachidicoccus</taxon>
    </lineage>
</organism>
<reference evidence="1 2" key="1">
    <citation type="journal article" date="2017" name="Int. J. Syst. Evol. Microbiol.">
        <title>Arachidicoccus ginsenosidivorans sp. nov., with ginsenoside-converting activity isolated from ginseng cultivating soil.</title>
        <authorList>
            <person name="Siddiqi M.Z."/>
            <person name="Aslam Z."/>
            <person name="Im W.T."/>
        </authorList>
    </citation>
    <scope>NUCLEOTIDE SEQUENCE [LARGE SCALE GENOMIC DNA]</scope>
    <source>
        <strain evidence="1 2">Gsoil 809</strain>
    </source>
</reference>
<protein>
    <submittedName>
        <fullName evidence="1">Uncharacterized protein</fullName>
    </submittedName>
</protein>
<dbReference type="KEGG" id="agi:FSB73_20570"/>
<dbReference type="EMBL" id="CP042434">
    <property type="protein sequence ID" value="QEC73701.1"/>
    <property type="molecule type" value="Genomic_DNA"/>
</dbReference>
<keyword evidence="2" id="KW-1185">Reference proteome</keyword>
<dbReference type="RefSeq" id="WP_146786600.1">
    <property type="nucleotide sequence ID" value="NZ_CP042434.1"/>
</dbReference>
<sequence length="324" mass="37124">MKKVMIRTVFWLVISLLATKGFGQNAVVMLKFEDAEKSYNNQDYQQTIALLDEVEKEAGVTSRTLYLRIVTENKLFNEGHDLFQNIIEYDRLDKLRQLSSNYLKALSDQGLDDKYREVYRISESLSDYPKSKEDWKVAREAFKKDQEAAQQAQQLAIEKEAARKKSLELMLLKRGTLTMDRMQFHKIASLREAASAELVTLYIIRPEEGTRNMNQMLYLNDELIEKKMKPGAYMQFHFTPGLVKIGKLYAKNKRKVSTGAALLMGGVVGLAATSGKTIAQNEHLFFLEMEPGKTYYVSSVITKDKKILFKSIEETKAKALMKAK</sequence>